<dbReference type="InterPro" id="IPR000120">
    <property type="entry name" value="Amidase"/>
</dbReference>
<dbReference type="SUPFAM" id="SSF75304">
    <property type="entry name" value="Amidase signature (AS) enzymes"/>
    <property type="match status" value="2"/>
</dbReference>
<evidence type="ECO:0000313" key="5">
    <source>
        <dbReference type="Proteomes" id="UP001224775"/>
    </source>
</evidence>
<evidence type="ECO:0000256" key="2">
    <source>
        <dbReference type="SAM" id="MobiDB-lite"/>
    </source>
</evidence>
<dbReference type="PROSITE" id="PS00571">
    <property type="entry name" value="AMIDASES"/>
    <property type="match status" value="1"/>
</dbReference>
<dbReference type="InterPro" id="IPR036928">
    <property type="entry name" value="AS_sf"/>
</dbReference>
<dbReference type="EC" id="6.3.5.7" evidence="4"/>
<comment type="similarity">
    <text evidence="1">Belongs to the amidase family.</text>
</comment>
<evidence type="ECO:0000313" key="4">
    <source>
        <dbReference type="EMBL" id="KAK1737289.1"/>
    </source>
</evidence>
<name>A0AAD8Y0F0_9STRA</name>
<organism evidence="4 5">
    <name type="scientific">Skeletonema marinoi</name>
    <dbReference type="NCBI Taxonomy" id="267567"/>
    <lineage>
        <taxon>Eukaryota</taxon>
        <taxon>Sar</taxon>
        <taxon>Stramenopiles</taxon>
        <taxon>Ochrophyta</taxon>
        <taxon>Bacillariophyta</taxon>
        <taxon>Coscinodiscophyceae</taxon>
        <taxon>Thalassiosirophycidae</taxon>
        <taxon>Thalassiosirales</taxon>
        <taxon>Skeletonemataceae</taxon>
        <taxon>Skeletonema</taxon>
        <taxon>Skeletonema marinoi-dohrnii complex</taxon>
    </lineage>
</organism>
<reference evidence="4" key="1">
    <citation type="submission" date="2023-06" db="EMBL/GenBank/DDBJ databases">
        <title>Survivors Of The Sea: Transcriptome response of Skeletonema marinoi to long-term dormancy.</title>
        <authorList>
            <person name="Pinder M.I.M."/>
            <person name="Kourtchenko O."/>
            <person name="Robertson E.K."/>
            <person name="Larsson T."/>
            <person name="Maumus F."/>
            <person name="Osuna-Cruz C.M."/>
            <person name="Vancaester E."/>
            <person name="Stenow R."/>
            <person name="Vandepoele K."/>
            <person name="Ploug H."/>
            <person name="Bruchert V."/>
            <person name="Godhe A."/>
            <person name="Topel M."/>
        </authorList>
    </citation>
    <scope>NUCLEOTIDE SEQUENCE</scope>
    <source>
        <strain evidence="4">R05AC</strain>
    </source>
</reference>
<comment type="caution">
    <text evidence="4">The sequence shown here is derived from an EMBL/GenBank/DDBJ whole genome shotgun (WGS) entry which is preliminary data.</text>
</comment>
<dbReference type="Pfam" id="PF01425">
    <property type="entry name" value="Amidase"/>
    <property type="match status" value="2"/>
</dbReference>
<dbReference type="GO" id="GO:0050567">
    <property type="term" value="F:glutaminyl-tRNA synthase (glutamine-hydrolyzing) activity"/>
    <property type="evidence" value="ECO:0007669"/>
    <property type="project" value="UniProtKB-EC"/>
</dbReference>
<dbReference type="AlphaFoldDB" id="A0AAD8Y0F0"/>
<keyword evidence="4" id="KW-0436">Ligase</keyword>
<dbReference type="InterPro" id="IPR023631">
    <property type="entry name" value="Amidase_dom"/>
</dbReference>
<dbReference type="InterPro" id="IPR020556">
    <property type="entry name" value="Amidase_CS"/>
</dbReference>
<protein>
    <submittedName>
        <fullName evidence="4">Glutamyl-tRNA(Gln) amidotransferase subunit A</fullName>
        <ecNumber evidence="4">6.3.5.7</ecNumber>
    </submittedName>
</protein>
<dbReference type="EMBL" id="JATAAI010000026">
    <property type="protein sequence ID" value="KAK1737289.1"/>
    <property type="molecule type" value="Genomic_DNA"/>
</dbReference>
<accession>A0AAD8Y0F0</accession>
<feature type="compositionally biased region" description="Low complexity" evidence="2">
    <location>
        <begin position="361"/>
        <end position="375"/>
    </location>
</feature>
<gene>
    <name evidence="4" type="ORF">QTG54_012156</name>
</gene>
<evidence type="ECO:0000256" key="1">
    <source>
        <dbReference type="ARBA" id="ARBA00009199"/>
    </source>
</evidence>
<proteinExistence type="inferred from homology"/>
<feature type="domain" description="Amidase" evidence="3">
    <location>
        <begin position="496"/>
        <end position="770"/>
    </location>
</feature>
<evidence type="ECO:0000259" key="3">
    <source>
        <dbReference type="Pfam" id="PF01425"/>
    </source>
</evidence>
<dbReference type="Gene3D" id="3.90.1300.10">
    <property type="entry name" value="Amidase signature (AS) domain"/>
    <property type="match status" value="2"/>
</dbReference>
<dbReference type="PANTHER" id="PTHR11895">
    <property type="entry name" value="TRANSAMIDASE"/>
    <property type="match status" value="1"/>
</dbReference>
<dbReference type="Proteomes" id="UP001224775">
    <property type="component" value="Unassembled WGS sequence"/>
</dbReference>
<keyword evidence="5" id="KW-1185">Reference proteome</keyword>
<dbReference type="PANTHER" id="PTHR11895:SF7">
    <property type="entry name" value="GLUTAMYL-TRNA(GLN) AMIDOTRANSFERASE SUBUNIT A, MITOCHONDRIAL"/>
    <property type="match status" value="1"/>
</dbReference>
<feature type="region of interest" description="Disordered" evidence="2">
    <location>
        <begin position="340"/>
        <end position="375"/>
    </location>
</feature>
<sequence>MMMRHCQLLQSSIRSVNHHHHRHCRQLLSITIRSCASSNNLIQKHPHCKAIHIAKQQQCRSITNQQASPSPPIQHHQRLTISRAAHLLNSLQLSSQQLCQHAHNLATFGEHSLHLNAYVKLLPLDDVLQQAQLSQDRITNGQRKSWLDGIPVTVKANVAVGRWWMMPSSSSAILMEERDNNDTNGTATIGGDCNNNDIEEAEEVYESDIAKKLLKECGAVLIGITNMDEFGMGSLGLNSGISSQDSGNHNHVIGSSNGDSKQAQLYLDKKRYANPIYNPLPWMHRLSMLQSQNQHYNNNDDPDQYWIEQIQNSTVQNPHGISDEDALEELLDEVRYWTQQQTHHDDDNSTNTKASSHDDYSATTSPLLSSGGSSSGAAVTIAHGSSLLSIGTDTGGSLRLPAAWTSTVGFKPTYGTFSRYGVVSYASSLDTVGFVTGSVECARIGWDCLSGSDRRSKSNDDDDERSCVDFNKSRDATARVYHDDRSCELLTSQQHQQQEQPTTDTTKPLANIRIGIPNAFSLHETPPLIANAWSAAANTLQNIGGATLVPIPESVVSSEWIKLSCAAYYVLACAEASSNLSRYDGVRFGLDVDLNDFANLDNVQGYEEYHPLSNMTALEEKISTTRVSGFGDEVQRRVLAGTSVLSSDRFHTHYEAAAVVRAKVSQSIERAFRSTAINNGGVDDDKVDVMLVPTALSFPCTLNPHLGDRMMEDMDPTAAFGNDVMTIPISLGGFPSISVPHDNNDNLDRREKDVVGLQVFGMRGSEDIVLQVANAINSSS</sequence>
<feature type="domain" description="Amidase" evidence="3">
    <location>
        <begin position="368"/>
        <end position="480"/>
    </location>
</feature>